<keyword evidence="1" id="KW-0472">Membrane</keyword>
<dbReference type="OrthoDB" id="413313at2759"/>
<dbReference type="AlphaFoldDB" id="A0A9P1IUH7"/>
<sequence>MMYNVTKLTIFAFLAFFLYFIFLIYDTFLSVPYFISEPQNYIKICKGIQPPDPWDKSILKYHDFSEIEPLNCSKSRVQPELSYLENGFLYLNLTENIECLYRSYEKSKKDDDKLNYSEWYSISTIPIKIMDEFIEIECRKTTFPRSKIYSNNHFQILKKPENEKSEEIGESVLIIVLDSVSHSNFIRNMNKTLKVLTENYKTHIFNGMTKVGDNSFENAAAFFAGKNSSEFPTKHGFFDEYQMIWDIYKNQGFSTLYAEDYPQFNLFNYLAKGFKKKPVDHYFRPFWLNVYGSNIHRRSRYLCYGNQKMHQLQISYISQFISSSKNRKKLGIGWFTELGHDWLNQIRLGDQDFSHFFRENQKNLENYWIIVMADHGHRFDRIRKTKIGRIEERLPFFSISVPKQKRGSDVDRILGDNQNKLVSFWDVHKTLIDLSGFSSSKTEYSRGISLLTSIPDRSCQQSDIPEEFCVCQDEPELSINSPTILFLAEKIVEFINEKIDRTKCAEMSLSQILSATIVEEHRKYRIGIEVRPSNAQFEAVIDKNGKIFGDINRINKYGNQSICIKDNQFLRKLCFCLQFLV</sequence>
<gene>
    <name evidence="2" type="ORF">CAMP_LOCUS13613</name>
</gene>
<dbReference type="Gene3D" id="3.40.720.10">
    <property type="entry name" value="Alkaline Phosphatase, subunit A"/>
    <property type="match status" value="1"/>
</dbReference>
<accession>A0A9P1IUH7</accession>
<dbReference type="FunFam" id="3.40.720.10:FF:000017">
    <property type="entry name" value="Predicted protein"/>
    <property type="match status" value="1"/>
</dbReference>
<dbReference type="CDD" id="cd16021">
    <property type="entry name" value="ALP_like"/>
    <property type="match status" value="1"/>
</dbReference>
<comment type="caution">
    <text evidence="2">The sequence shown here is derived from an EMBL/GenBank/DDBJ whole genome shotgun (WGS) entry which is preliminary data.</text>
</comment>
<name>A0A9P1IUH7_9PELO</name>
<dbReference type="GO" id="GO:0005615">
    <property type="term" value="C:extracellular space"/>
    <property type="evidence" value="ECO:0007669"/>
    <property type="project" value="TreeGrafter"/>
</dbReference>
<dbReference type="Proteomes" id="UP001152747">
    <property type="component" value="Unassembled WGS sequence"/>
</dbReference>
<feature type="transmembrane region" description="Helical" evidence="1">
    <location>
        <begin position="12"/>
        <end position="35"/>
    </location>
</feature>
<organism evidence="2 3">
    <name type="scientific">Caenorhabditis angaria</name>
    <dbReference type="NCBI Taxonomy" id="860376"/>
    <lineage>
        <taxon>Eukaryota</taxon>
        <taxon>Metazoa</taxon>
        <taxon>Ecdysozoa</taxon>
        <taxon>Nematoda</taxon>
        <taxon>Chromadorea</taxon>
        <taxon>Rhabditida</taxon>
        <taxon>Rhabditina</taxon>
        <taxon>Rhabditomorpha</taxon>
        <taxon>Rhabditoidea</taxon>
        <taxon>Rhabditidae</taxon>
        <taxon>Peloderinae</taxon>
        <taxon>Caenorhabditis</taxon>
    </lineage>
</organism>
<evidence type="ECO:0000313" key="3">
    <source>
        <dbReference type="Proteomes" id="UP001152747"/>
    </source>
</evidence>
<protein>
    <submittedName>
        <fullName evidence="2">Uncharacterized protein</fullName>
    </submittedName>
</protein>
<evidence type="ECO:0000256" key="1">
    <source>
        <dbReference type="SAM" id="Phobius"/>
    </source>
</evidence>
<keyword evidence="3" id="KW-1185">Reference proteome</keyword>
<dbReference type="PANTHER" id="PTHR10974:SF48">
    <property type="entry name" value="SULFATASE DOMAIN-CONTAINING PROTEIN"/>
    <property type="match status" value="1"/>
</dbReference>
<dbReference type="PANTHER" id="PTHR10974">
    <property type="entry name" value="FI08016P-RELATED"/>
    <property type="match status" value="1"/>
</dbReference>
<dbReference type="InterPro" id="IPR004245">
    <property type="entry name" value="DUF229"/>
</dbReference>
<dbReference type="SUPFAM" id="SSF53649">
    <property type="entry name" value="Alkaline phosphatase-like"/>
    <property type="match status" value="1"/>
</dbReference>
<evidence type="ECO:0000313" key="2">
    <source>
        <dbReference type="EMBL" id="CAI5450976.1"/>
    </source>
</evidence>
<reference evidence="2" key="1">
    <citation type="submission" date="2022-11" db="EMBL/GenBank/DDBJ databases">
        <authorList>
            <person name="Kikuchi T."/>
        </authorList>
    </citation>
    <scope>NUCLEOTIDE SEQUENCE</scope>
    <source>
        <strain evidence="2">PS1010</strain>
    </source>
</reference>
<keyword evidence="1" id="KW-1133">Transmembrane helix</keyword>
<dbReference type="Pfam" id="PF02995">
    <property type="entry name" value="DUF229"/>
    <property type="match status" value="1"/>
</dbReference>
<dbReference type="InterPro" id="IPR017850">
    <property type="entry name" value="Alkaline_phosphatase_core_sf"/>
</dbReference>
<dbReference type="EMBL" id="CANHGI010000005">
    <property type="protein sequence ID" value="CAI5450976.1"/>
    <property type="molecule type" value="Genomic_DNA"/>
</dbReference>
<keyword evidence="1" id="KW-0812">Transmembrane</keyword>
<proteinExistence type="predicted"/>